<feature type="domain" description="PLD phosphodiesterase" evidence="15">
    <location>
        <begin position="208"/>
        <end position="235"/>
    </location>
</feature>
<evidence type="ECO:0000256" key="5">
    <source>
        <dbReference type="ARBA" id="ARBA00022692"/>
    </source>
</evidence>
<dbReference type="Proteomes" id="UP000182945">
    <property type="component" value="Chromosome"/>
</dbReference>
<keyword evidence="4 13" id="KW-0808">Transferase</keyword>
<dbReference type="HAMAP" id="MF_01916">
    <property type="entry name" value="Cardiolipin_synth_Cls"/>
    <property type="match status" value="1"/>
</dbReference>
<dbReference type="GO" id="GO:0008808">
    <property type="term" value="F:cardiolipin synthase activity"/>
    <property type="evidence" value="ECO:0007669"/>
    <property type="project" value="UniProtKB-UniRule"/>
</dbReference>
<feature type="active site" evidence="13">
    <location>
        <position position="393"/>
    </location>
</feature>
<evidence type="ECO:0000256" key="9">
    <source>
        <dbReference type="ARBA" id="ARBA00023136"/>
    </source>
</evidence>
<dbReference type="Gene3D" id="3.30.870.10">
    <property type="entry name" value="Endonuclease Chain A"/>
    <property type="match status" value="2"/>
</dbReference>
<proteinExistence type="inferred from homology"/>
<keyword evidence="10 13" id="KW-0594">Phospholipid biosynthesis</keyword>
<feature type="active site" evidence="13">
    <location>
        <position position="215"/>
    </location>
</feature>
<evidence type="ECO:0000256" key="13">
    <source>
        <dbReference type="HAMAP-Rule" id="MF_01916"/>
    </source>
</evidence>
<evidence type="ECO:0000256" key="10">
    <source>
        <dbReference type="ARBA" id="ARBA00023209"/>
    </source>
</evidence>
<evidence type="ECO:0000259" key="15">
    <source>
        <dbReference type="PROSITE" id="PS50035"/>
    </source>
</evidence>
<dbReference type="SMART" id="SM00155">
    <property type="entry name" value="PLDc"/>
    <property type="match status" value="2"/>
</dbReference>
<dbReference type="EMBL" id="CP017962">
    <property type="protein sequence ID" value="APC47793.1"/>
    <property type="molecule type" value="Genomic_DNA"/>
</dbReference>
<evidence type="ECO:0000313" key="17">
    <source>
        <dbReference type="Proteomes" id="UP000182945"/>
    </source>
</evidence>
<keyword evidence="9 13" id="KW-0472">Membrane</keyword>
<dbReference type="PANTHER" id="PTHR21248:SF22">
    <property type="entry name" value="PHOSPHOLIPASE D"/>
    <property type="match status" value="1"/>
</dbReference>
<organism evidence="16 17">
    <name type="scientific">Virgibacillus halodenitrificans</name>
    <name type="common">Bacillus halodenitrificans</name>
    <dbReference type="NCBI Taxonomy" id="1482"/>
    <lineage>
        <taxon>Bacteria</taxon>
        <taxon>Bacillati</taxon>
        <taxon>Bacillota</taxon>
        <taxon>Bacilli</taxon>
        <taxon>Bacillales</taxon>
        <taxon>Bacillaceae</taxon>
        <taxon>Virgibacillus</taxon>
    </lineage>
</organism>
<dbReference type="EC" id="2.7.8.-" evidence="13 14"/>
<dbReference type="InterPro" id="IPR001736">
    <property type="entry name" value="PLipase_D/transphosphatidylase"/>
</dbReference>
<dbReference type="KEGG" id="vhl:BME96_06235"/>
<dbReference type="InterPro" id="IPR027379">
    <property type="entry name" value="CLS_N"/>
</dbReference>
<dbReference type="Pfam" id="PF13396">
    <property type="entry name" value="PLDc_N"/>
    <property type="match status" value="1"/>
</dbReference>
<dbReference type="CDD" id="cd09110">
    <property type="entry name" value="PLDc_CLS_1"/>
    <property type="match status" value="1"/>
</dbReference>
<comment type="caution">
    <text evidence="13">Lacks conserved residue(s) required for the propagation of feature annotation.</text>
</comment>
<keyword evidence="2 13" id="KW-1003">Cell membrane</keyword>
<evidence type="ECO:0000256" key="4">
    <source>
        <dbReference type="ARBA" id="ARBA00022679"/>
    </source>
</evidence>
<protein>
    <recommendedName>
        <fullName evidence="13 14">Cardiolipin synthase</fullName>
        <shortName evidence="13">CL synthase</shortName>
        <ecNumber evidence="13 14">2.7.8.-</ecNumber>
    </recommendedName>
</protein>
<dbReference type="InterPro" id="IPR030874">
    <property type="entry name" value="Cardiolipin_synth_Firmi"/>
</dbReference>
<comment type="similarity">
    <text evidence="13">Belongs to the phospholipase D family. Cardiolipin synthase subfamily.</text>
</comment>
<feature type="transmembrane region" description="Helical" evidence="13">
    <location>
        <begin position="32"/>
        <end position="51"/>
    </location>
</feature>
<feature type="active site" evidence="13">
    <location>
        <position position="391"/>
    </location>
</feature>
<accession>A0AAC9IZ47</accession>
<dbReference type="PROSITE" id="PS50035">
    <property type="entry name" value="PLD"/>
    <property type="match status" value="2"/>
</dbReference>
<keyword evidence="3 13" id="KW-0444">Lipid biosynthesis</keyword>
<dbReference type="FunFam" id="3.30.870.10:FF:000021">
    <property type="entry name" value="Cardiolipin synthase"/>
    <property type="match status" value="1"/>
</dbReference>
<evidence type="ECO:0000256" key="12">
    <source>
        <dbReference type="ARBA" id="ARBA00057569"/>
    </source>
</evidence>
<dbReference type="AlphaFoldDB" id="A0AAC9IZ47"/>
<comment type="subcellular location">
    <subcellularLocation>
        <location evidence="1 13">Cell membrane</location>
        <topology evidence="1 13">Multi-pass membrane protein</topology>
    </subcellularLocation>
</comment>
<comment type="catalytic activity">
    <reaction evidence="13">
        <text>2 a 1,2-diacyl-sn-glycero-3-phospho-(1'-sn-glycerol) = a cardiolipin + glycerol</text>
        <dbReference type="Rhea" id="RHEA:31451"/>
        <dbReference type="ChEBI" id="CHEBI:17754"/>
        <dbReference type="ChEBI" id="CHEBI:62237"/>
        <dbReference type="ChEBI" id="CHEBI:64716"/>
    </reaction>
</comment>
<evidence type="ECO:0000256" key="1">
    <source>
        <dbReference type="ARBA" id="ARBA00004651"/>
    </source>
</evidence>
<keyword evidence="6" id="KW-0677">Repeat</keyword>
<dbReference type="FunFam" id="3.30.870.10:FF:000014">
    <property type="entry name" value="Cardiolipin synthase"/>
    <property type="match status" value="1"/>
</dbReference>
<comment type="function">
    <text evidence="12 13">Catalyzes the reversible phosphatidyl group transfer from one phosphatidylglycerol molecule to another to form cardiolipin (CL) (diphosphatidylglycerol) and glycerol.</text>
</comment>
<feature type="active site" evidence="13">
    <location>
        <position position="213"/>
    </location>
</feature>
<evidence type="ECO:0000256" key="3">
    <source>
        <dbReference type="ARBA" id="ARBA00022516"/>
    </source>
</evidence>
<feature type="domain" description="PLD phosphodiesterase" evidence="15">
    <location>
        <begin position="386"/>
        <end position="413"/>
    </location>
</feature>
<dbReference type="GO" id="GO:0005886">
    <property type="term" value="C:plasma membrane"/>
    <property type="evidence" value="ECO:0007669"/>
    <property type="project" value="UniProtKB-SubCell"/>
</dbReference>
<gene>
    <name evidence="16" type="ORF">BME96_06235</name>
</gene>
<evidence type="ECO:0000256" key="6">
    <source>
        <dbReference type="ARBA" id="ARBA00022737"/>
    </source>
</evidence>
<dbReference type="GO" id="GO:0032049">
    <property type="term" value="P:cardiolipin biosynthetic process"/>
    <property type="evidence" value="ECO:0007669"/>
    <property type="project" value="UniProtKB-UniRule"/>
</dbReference>
<dbReference type="PANTHER" id="PTHR21248">
    <property type="entry name" value="CARDIOLIPIN SYNTHASE"/>
    <property type="match status" value="1"/>
</dbReference>
<sequence>MSILLSVLFFVNIFLAIVIIFFERQSPSTTWAWLMVLVFLPVVGFILYLIFNQNFTRKKMFYWADQDKIGIKERTEEQIKTIKDGTFSFKSFNSAAYKDNIYMHLVNDGALFTQDNEVTIYTDGREKFDALLADIKQATNHIHIQYYIIHEDGLGKELVAALTERAKQGVQVRVLYDYMGSRGISSHFYKELKQAGGLVEVFFPNFHLNYRNHRKLAIMDGKIGYVGGFNVGDEYLGLDKKFGYWRDTHLRTEGDVVHALQTRFILDWNQASKHHDIAYEENLFPRLPAAGNVGAQIVSSGPDTEWQQIKNGYVKMINSAKKYIYLQTPYFIPDESLLDALKIAAMSGVDVRVMIPDKPDHMFVYWATLSHAGELLKAGAKIYVYENGFIHAKSLVVDDTTASVGTANIDPRSFKLNFEVNAFLYDEKTAEELRDAFEKDIPLAREITWEEYKKRPKIIQLKESVSRLISPVL</sequence>
<keyword evidence="5 13" id="KW-0812">Transmembrane</keyword>
<keyword evidence="11 13" id="KW-1208">Phospholipid metabolism</keyword>
<evidence type="ECO:0000313" key="16">
    <source>
        <dbReference type="EMBL" id="APC47793.1"/>
    </source>
</evidence>
<dbReference type="RefSeq" id="WP_071648653.1">
    <property type="nucleotide sequence ID" value="NZ_CP017962.1"/>
</dbReference>
<evidence type="ECO:0000256" key="8">
    <source>
        <dbReference type="ARBA" id="ARBA00023098"/>
    </source>
</evidence>
<feature type="active site" evidence="13">
    <location>
        <position position="220"/>
    </location>
</feature>
<dbReference type="InterPro" id="IPR025202">
    <property type="entry name" value="PLD-like_dom"/>
</dbReference>
<dbReference type="CDD" id="cd09112">
    <property type="entry name" value="PLDc_CLS_2"/>
    <property type="match status" value="1"/>
</dbReference>
<keyword evidence="8 13" id="KW-0443">Lipid metabolism</keyword>
<dbReference type="Pfam" id="PF13091">
    <property type="entry name" value="PLDc_2"/>
    <property type="match status" value="2"/>
</dbReference>
<evidence type="ECO:0000256" key="2">
    <source>
        <dbReference type="ARBA" id="ARBA00022475"/>
    </source>
</evidence>
<dbReference type="InterPro" id="IPR022924">
    <property type="entry name" value="Cardiolipin_synthase"/>
</dbReference>
<feature type="active site" evidence="13">
    <location>
        <position position="398"/>
    </location>
</feature>
<name>A0AAC9IZ47_VIRHA</name>
<reference evidence="16 17" key="1">
    <citation type="submission" date="2016-11" db="EMBL/GenBank/DDBJ databases">
        <title>Complete genome sequencing of Virgibacillus halodenitrificans PDB-F2.</title>
        <authorList>
            <person name="Sun Z."/>
            <person name="Zhou Y."/>
            <person name="Li H."/>
        </authorList>
    </citation>
    <scope>NUCLEOTIDE SEQUENCE [LARGE SCALE GENOMIC DNA]</scope>
    <source>
        <strain evidence="16 17">PDB-F2</strain>
    </source>
</reference>
<keyword evidence="7 13" id="KW-1133">Transmembrane helix</keyword>
<evidence type="ECO:0000256" key="11">
    <source>
        <dbReference type="ARBA" id="ARBA00023264"/>
    </source>
</evidence>
<dbReference type="GeneID" id="71513979"/>
<evidence type="ECO:0000256" key="7">
    <source>
        <dbReference type="ARBA" id="ARBA00022989"/>
    </source>
</evidence>
<evidence type="ECO:0000256" key="14">
    <source>
        <dbReference type="NCBIfam" id="TIGR04265"/>
    </source>
</evidence>
<dbReference type="SUPFAM" id="SSF56024">
    <property type="entry name" value="Phospholipase D/nuclease"/>
    <property type="match status" value="2"/>
</dbReference>
<dbReference type="NCBIfam" id="TIGR04265">
    <property type="entry name" value="bac_cardiolipin"/>
    <property type="match status" value="1"/>
</dbReference>